<evidence type="ECO:0000313" key="4">
    <source>
        <dbReference type="Proteomes" id="UP000715781"/>
    </source>
</evidence>
<reference evidence="3" key="2">
    <citation type="journal article" date="2022" name="Microbiol. Resour. Announc.">
        <title>Metagenome Sequencing to Explore Phylogenomics of Terrestrial Cyanobacteria.</title>
        <authorList>
            <person name="Ward R.D."/>
            <person name="Stajich J.E."/>
            <person name="Johansen J.R."/>
            <person name="Huntemann M."/>
            <person name="Clum A."/>
            <person name="Foster B."/>
            <person name="Foster B."/>
            <person name="Roux S."/>
            <person name="Palaniappan K."/>
            <person name="Varghese N."/>
            <person name="Mukherjee S."/>
            <person name="Reddy T.B.K."/>
            <person name="Daum C."/>
            <person name="Copeland A."/>
            <person name="Chen I.A."/>
            <person name="Ivanova N.N."/>
            <person name="Kyrpides N.C."/>
            <person name="Shapiro N."/>
            <person name="Eloe-Fadrosh E.A."/>
            <person name="Pietrasiak N."/>
        </authorList>
    </citation>
    <scope>NUCLEOTIDE SEQUENCE</scope>
    <source>
        <strain evidence="3">JT2-VF2</strain>
    </source>
</reference>
<dbReference type="InterPro" id="IPR011050">
    <property type="entry name" value="Pectin_lyase_fold/virulence"/>
</dbReference>
<evidence type="ECO:0000313" key="3">
    <source>
        <dbReference type="EMBL" id="MBW4566039.1"/>
    </source>
</evidence>
<evidence type="ECO:0000259" key="2">
    <source>
        <dbReference type="SMART" id="SM00912"/>
    </source>
</evidence>
<feature type="signal peptide" evidence="1">
    <location>
        <begin position="1"/>
        <end position="29"/>
    </location>
</feature>
<accession>A0A951Q588</accession>
<organism evidence="3 4">
    <name type="scientific">Mojavia pulchra JT2-VF2</name>
    <dbReference type="NCBI Taxonomy" id="287848"/>
    <lineage>
        <taxon>Bacteria</taxon>
        <taxon>Bacillati</taxon>
        <taxon>Cyanobacteriota</taxon>
        <taxon>Cyanophyceae</taxon>
        <taxon>Nostocales</taxon>
        <taxon>Nostocaceae</taxon>
    </lineage>
</organism>
<dbReference type="Gene3D" id="2.160.20.10">
    <property type="entry name" value="Single-stranded right-handed beta-helix, Pectin lyase-like"/>
    <property type="match status" value="2"/>
</dbReference>
<feature type="chain" id="PRO_5037637498" evidence="1">
    <location>
        <begin position="30"/>
        <end position="903"/>
    </location>
</feature>
<dbReference type="SUPFAM" id="SSF51126">
    <property type="entry name" value="Pectin lyase-like"/>
    <property type="match status" value="3"/>
</dbReference>
<name>A0A951Q588_9NOST</name>
<dbReference type="SMART" id="SM00912">
    <property type="entry name" value="Haemagg_act"/>
    <property type="match status" value="1"/>
</dbReference>
<gene>
    <name evidence="3" type="ORF">KME32_34175</name>
</gene>
<evidence type="ECO:0000256" key="1">
    <source>
        <dbReference type="SAM" id="SignalP"/>
    </source>
</evidence>
<dbReference type="InterPro" id="IPR008638">
    <property type="entry name" value="FhaB/CdiA-like_TPS"/>
</dbReference>
<dbReference type="InterPro" id="IPR012334">
    <property type="entry name" value="Pectin_lyas_fold"/>
</dbReference>
<dbReference type="Pfam" id="PF05860">
    <property type="entry name" value="TPS"/>
    <property type="match status" value="1"/>
</dbReference>
<reference evidence="3" key="1">
    <citation type="submission" date="2021-05" db="EMBL/GenBank/DDBJ databases">
        <authorList>
            <person name="Pietrasiak N."/>
            <person name="Ward R."/>
            <person name="Stajich J.E."/>
            <person name="Kurbessoian T."/>
        </authorList>
    </citation>
    <scope>NUCLEOTIDE SEQUENCE</scope>
    <source>
        <strain evidence="3">JT2-VF2</strain>
    </source>
</reference>
<protein>
    <submittedName>
        <fullName evidence="3">Filamentous hemagglutinin N-terminal domain-containing protein</fullName>
    </submittedName>
</protein>
<keyword evidence="1" id="KW-0732">Signal</keyword>
<sequence length="903" mass="94232">MKDFLNIFFVFSQHLAFMSYVLLSSTAIAQIVPDNTLPVNSIVNLQGDTSNITGGMQAGGNLFHSFEQFSISTNSTAYFNNALNVQNIISRVTGSSISNIDGLIKANGNTNLFLINPNGILFGPNASLNINGSFLATTASRINFADGNEFNAKTPQTKPLLTISAPLGLGFDGNPGTIQVQGTGHNLTLNNPFSAIIRNLSSNSLRVNPGKTLALVGGNVVLDGGKLEASGGRIELGSVNEGIVDLYPATNGWILNYEKALSFKSIQLLQQSIADTSGFNGGFIQAQGAEVELAGGSIFLIQNQGNKLSGDIIVNASEYLRLRGTSPNGVIPTSFINETLAGDGGRIEISTRNLILQDGAAIVAKTYGFGKGGNLTVNTSESINIAGGSSSVVQLPSNIVTGAFSSGDGGNLTVSTKNLIVQTGGEILTSSFGTGRGGDLIVNTSESTQVLGYLQEGLQFSQPLSSTVLTRASGSGKAGNLVLKTEYLTAKDGGIIGSLTLGDGYGGNVTVSANNSIELVGVVPNVFTPSSLISATYSTGNSGKLTVNTKKLTLRDGGVINNSTRASGKAESLIINASDSINLIGTVLGYTYPSLINASVIIFNENFQKLYRLPPIPKGDSGEIIINTNNLNVADGAFINVKNDGSGNAGTVYINANTVNITNNGGITATTAVGQGGDIDINSKFVLLNNGIISATAGQQGSNGDGGNITLDTDILFSLGNSVITANAFEGSGGNIQINVRDGFFFSRNSLVQSSSQFGLNGQVKINGFPLDSHAIKAAPEAIHASPEITSNCHEHSGFEETELIITGVDRLPLSPTDVPPIKPTWQDNFPLDQTINNLEEPKLITKEPIQHIEAQGWIKDSYGNIILTAEANSGISYAPLSASLCSEETNASINITRNNKQQ</sequence>
<dbReference type="Proteomes" id="UP000715781">
    <property type="component" value="Unassembled WGS sequence"/>
</dbReference>
<dbReference type="NCBIfam" id="TIGR01901">
    <property type="entry name" value="adhes_NPXG"/>
    <property type="match status" value="1"/>
</dbReference>
<proteinExistence type="predicted"/>
<dbReference type="AlphaFoldDB" id="A0A951Q588"/>
<dbReference type="EMBL" id="JAHHHN010000057">
    <property type="protein sequence ID" value="MBW4566039.1"/>
    <property type="molecule type" value="Genomic_DNA"/>
</dbReference>
<feature type="domain" description="Filamentous haemagglutinin FhaB/tRNA nuclease CdiA-like TPS" evidence="2">
    <location>
        <begin position="34"/>
        <end position="145"/>
    </location>
</feature>
<comment type="caution">
    <text evidence="3">The sequence shown here is derived from an EMBL/GenBank/DDBJ whole genome shotgun (WGS) entry which is preliminary data.</text>
</comment>